<evidence type="ECO:0000256" key="1">
    <source>
        <dbReference type="SAM" id="MobiDB-lite"/>
    </source>
</evidence>
<keyword evidence="3" id="KW-1185">Reference proteome</keyword>
<name>A0A836C8S2_9STRA</name>
<proteinExistence type="predicted"/>
<dbReference type="Proteomes" id="UP000664859">
    <property type="component" value="Unassembled WGS sequence"/>
</dbReference>
<feature type="region of interest" description="Disordered" evidence="1">
    <location>
        <begin position="449"/>
        <end position="469"/>
    </location>
</feature>
<dbReference type="Pfam" id="PF19114">
    <property type="entry name" value="EsV_1_7_cys"/>
    <property type="match status" value="2"/>
</dbReference>
<organism evidence="2 3">
    <name type="scientific">Tribonema minus</name>
    <dbReference type="NCBI Taxonomy" id="303371"/>
    <lineage>
        <taxon>Eukaryota</taxon>
        <taxon>Sar</taxon>
        <taxon>Stramenopiles</taxon>
        <taxon>Ochrophyta</taxon>
        <taxon>PX clade</taxon>
        <taxon>Xanthophyceae</taxon>
        <taxon>Tribonematales</taxon>
        <taxon>Tribonemataceae</taxon>
        <taxon>Tribonema</taxon>
    </lineage>
</organism>
<comment type="caution">
    <text evidence="2">The sequence shown here is derived from an EMBL/GenBank/DDBJ whole genome shotgun (WGS) entry which is preliminary data.</text>
</comment>
<dbReference type="AlphaFoldDB" id="A0A836C8S2"/>
<evidence type="ECO:0000313" key="2">
    <source>
        <dbReference type="EMBL" id="KAG5175631.1"/>
    </source>
</evidence>
<evidence type="ECO:0000313" key="3">
    <source>
        <dbReference type="Proteomes" id="UP000664859"/>
    </source>
</evidence>
<dbReference type="SMART" id="SM01425">
    <property type="entry name" value="EsV_1_7"/>
    <property type="match status" value="1"/>
</dbReference>
<sequence>MLLARRWALVGGELSARVGNASLPLATRRESFMTYRRRPPRDGCAAAVSRMRRCGVACAAAADAPESFDMGTERGFKLLRRGYGVGPSAARHSWRTARPAATASQTSLEAPCLTRQRSCTRARAAAPPPLPQVCAASGCRRRPSYNYDGRRAAYCHKHKAEGMTNQVSRRCAFAGCTRQPMPSRAAVKCQFCRHHAAGNGAPGTGSCRLYCTLYCPARGSSSGPGGLWGLSRQRLSQPLGAAVANAPKAAPAWDERGMFAGGGAAASAAAASAQLAWCTSGGGGGGIGGGSGGGSGDGSGGGSGGGGGSSKEFGEQATAMYTFDRHSFLHGLSAHMHMVPKRSAASPAAASGSSCANAAVGGGAPLLLGQSVVMLCSGGGSDGGGAAPLALAAAGGGHGGATAMLADVEGRTTAALLAPAAASQVAATRYRLLSAHNLRMLSRHSRAKHDIPLARGASRTPPHLTAPVR</sequence>
<dbReference type="InterPro" id="IPR043822">
    <property type="entry name" value="EsV_1_7_cys"/>
</dbReference>
<feature type="region of interest" description="Disordered" evidence="1">
    <location>
        <begin position="289"/>
        <end position="311"/>
    </location>
</feature>
<feature type="compositionally biased region" description="Gly residues" evidence="1">
    <location>
        <begin position="289"/>
        <end position="309"/>
    </location>
</feature>
<protein>
    <submittedName>
        <fullName evidence="2">Uncharacterized protein</fullName>
    </submittedName>
</protein>
<reference evidence="2" key="1">
    <citation type="submission" date="2021-02" db="EMBL/GenBank/DDBJ databases">
        <title>First Annotated Genome of the Yellow-green Alga Tribonema minus.</title>
        <authorList>
            <person name="Mahan K.M."/>
        </authorList>
    </citation>
    <scope>NUCLEOTIDE SEQUENCE</scope>
    <source>
        <strain evidence="2">UTEX B ZZ1240</strain>
    </source>
</reference>
<gene>
    <name evidence="2" type="ORF">JKP88DRAFT_242478</name>
</gene>
<accession>A0A836C8S2</accession>
<dbReference type="EMBL" id="JAFCMP010000547">
    <property type="protein sequence ID" value="KAG5175631.1"/>
    <property type="molecule type" value="Genomic_DNA"/>
</dbReference>